<dbReference type="InterPro" id="IPR001387">
    <property type="entry name" value="Cro/C1-type_HTH"/>
</dbReference>
<protein>
    <submittedName>
        <fullName evidence="1">Antitoxin HigA</fullName>
    </submittedName>
</protein>
<feature type="non-terminal residue" evidence="1">
    <location>
        <position position="57"/>
    </location>
</feature>
<evidence type="ECO:0000313" key="1">
    <source>
        <dbReference type="EMBL" id="KAA6307608.1"/>
    </source>
</evidence>
<dbReference type="Gene3D" id="1.10.260.40">
    <property type="entry name" value="lambda repressor-like DNA-binding domains"/>
    <property type="match status" value="1"/>
</dbReference>
<dbReference type="InterPro" id="IPR010982">
    <property type="entry name" value="Lambda_DNA-bd_dom_sf"/>
</dbReference>
<dbReference type="GO" id="GO:0003677">
    <property type="term" value="F:DNA binding"/>
    <property type="evidence" value="ECO:0007669"/>
    <property type="project" value="InterPro"/>
</dbReference>
<dbReference type="SUPFAM" id="SSF47413">
    <property type="entry name" value="lambda repressor-like DNA-binding domains"/>
    <property type="match status" value="1"/>
</dbReference>
<organism evidence="1">
    <name type="scientific">termite gut metagenome</name>
    <dbReference type="NCBI Taxonomy" id="433724"/>
    <lineage>
        <taxon>unclassified sequences</taxon>
        <taxon>metagenomes</taxon>
        <taxon>organismal metagenomes</taxon>
    </lineage>
</organism>
<dbReference type="CDD" id="cd00093">
    <property type="entry name" value="HTH_XRE"/>
    <property type="match status" value="1"/>
</dbReference>
<reference evidence="1" key="1">
    <citation type="submission" date="2019-03" db="EMBL/GenBank/DDBJ databases">
        <title>Single cell metagenomics reveals metabolic interactions within the superorganism composed of flagellate Streblomastix strix and complex community of Bacteroidetes bacteria on its surface.</title>
        <authorList>
            <person name="Treitli S.C."/>
            <person name="Kolisko M."/>
            <person name="Husnik F."/>
            <person name="Keeling P."/>
            <person name="Hampl V."/>
        </authorList>
    </citation>
    <scope>NUCLEOTIDE SEQUENCE</scope>
    <source>
        <strain evidence="1">STM</strain>
    </source>
</reference>
<accession>A0A5J4PFC2</accession>
<proteinExistence type="predicted"/>
<gene>
    <name evidence="1" type="ORF">EZS27_040721</name>
</gene>
<comment type="caution">
    <text evidence="1">The sequence shown here is derived from an EMBL/GenBank/DDBJ whole genome shotgun (WGS) entry which is preliminary data.</text>
</comment>
<sequence>MITLKGIDPRMIANNLTPYEPTHPGEILKEEIESRGISQRKLAAQMGVAYSVLNEVL</sequence>
<name>A0A5J4PFC2_9ZZZZ</name>
<dbReference type="AlphaFoldDB" id="A0A5J4PFC2"/>
<dbReference type="EMBL" id="SNRY01009048">
    <property type="protein sequence ID" value="KAA6307608.1"/>
    <property type="molecule type" value="Genomic_DNA"/>
</dbReference>